<dbReference type="PANTHER" id="PTHR30404:SF0">
    <property type="entry name" value="N-ACETYLMURAMOYL-L-ALANINE AMIDASE AMIC"/>
    <property type="match status" value="1"/>
</dbReference>
<dbReference type="EMBL" id="JAEEGB010000037">
    <property type="protein sequence ID" value="MBI6875048.1"/>
    <property type="molecule type" value="Genomic_DNA"/>
</dbReference>
<dbReference type="Proteomes" id="UP000622687">
    <property type="component" value="Unassembled WGS sequence"/>
</dbReference>
<dbReference type="CDD" id="cd02696">
    <property type="entry name" value="MurNAc-LAA"/>
    <property type="match status" value="1"/>
</dbReference>
<feature type="domain" description="MurNAc-LAA" evidence="2">
    <location>
        <begin position="64"/>
        <end position="169"/>
    </location>
</feature>
<protein>
    <submittedName>
        <fullName evidence="3">N-acetylmuramoyl-L-alanine amidase</fullName>
    </submittedName>
</protein>
<dbReference type="Gene3D" id="3.40.630.40">
    <property type="entry name" value="Zn-dependent exopeptidases"/>
    <property type="match status" value="1"/>
</dbReference>
<dbReference type="GO" id="GO:0009253">
    <property type="term" value="P:peptidoglycan catabolic process"/>
    <property type="evidence" value="ECO:0007669"/>
    <property type="project" value="InterPro"/>
</dbReference>
<accession>A0A934I2E5</accession>
<dbReference type="PANTHER" id="PTHR30404">
    <property type="entry name" value="N-ACETYLMURAMOYL-L-ALANINE AMIDASE"/>
    <property type="match status" value="1"/>
</dbReference>
<evidence type="ECO:0000313" key="3">
    <source>
        <dbReference type="EMBL" id="MBI6875048.1"/>
    </source>
</evidence>
<dbReference type="SMART" id="SM00646">
    <property type="entry name" value="Ami_3"/>
    <property type="match status" value="1"/>
</dbReference>
<sequence length="171" mass="18361">MKIALDIGHNCYPDTGASYIGDENAMVVDVGKRVVSKLQALRYQVIVVTPTACSSVSDSLWQRVNKANNSGADLYVSLHENAGGGRGTEIWIGSESGRSVAENILKEIVSLGFANRGVKVQGIDGHHLYVLNNTTMTSLLIEGCFVDSQEDMNRFNPESMSTAIVNGIVGL</sequence>
<evidence type="ECO:0000259" key="2">
    <source>
        <dbReference type="SMART" id="SM00646"/>
    </source>
</evidence>
<organism evidence="3 4">
    <name type="scientific">Clostridium aciditolerans</name>
    <dbReference type="NCBI Taxonomy" id="339861"/>
    <lineage>
        <taxon>Bacteria</taxon>
        <taxon>Bacillati</taxon>
        <taxon>Bacillota</taxon>
        <taxon>Clostridia</taxon>
        <taxon>Eubacteriales</taxon>
        <taxon>Clostridiaceae</taxon>
        <taxon>Clostridium</taxon>
    </lineage>
</organism>
<evidence type="ECO:0000256" key="1">
    <source>
        <dbReference type="ARBA" id="ARBA00022801"/>
    </source>
</evidence>
<reference evidence="3" key="1">
    <citation type="submission" date="2020-12" db="EMBL/GenBank/DDBJ databases">
        <title>Clostridium thailandense sp. nov., a novel acetogenic bacterium isolated from peat land soil in Thailand.</title>
        <authorList>
            <person name="Chaikitkaew S."/>
            <person name="Birkeland N.K."/>
        </authorList>
    </citation>
    <scope>NUCLEOTIDE SEQUENCE</scope>
    <source>
        <strain evidence="3">DSM 17425</strain>
    </source>
</reference>
<dbReference type="InterPro" id="IPR002508">
    <property type="entry name" value="MurNAc-LAA_cat"/>
</dbReference>
<comment type="caution">
    <text evidence="3">The sequence shown here is derived from an EMBL/GenBank/DDBJ whole genome shotgun (WGS) entry which is preliminary data.</text>
</comment>
<dbReference type="SUPFAM" id="SSF53187">
    <property type="entry name" value="Zn-dependent exopeptidases"/>
    <property type="match status" value="1"/>
</dbReference>
<evidence type="ECO:0000313" key="4">
    <source>
        <dbReference type="Proteomes" id="UP000622687"/>
    </source>
</evidence>
<keyword evidence="1" id="KW-0378">Hydrolase</keyword>
<dbReference type="Pfam" id="PF01520">
    <property type="entry name" value="Amidase_3"/>
    <property type="match status" value="1"/>
</dbReference>
<proteinExistence type="predicted"/>
<dbReference type="AlphaFoldDB" id="A0A934I2E5"/>
<dbReference type="GO" id="GO:0030288">
    <property type="term" value="C:outer membrane-bounded periplasmic space"/>
    <property type="evidence" value="ECO:0007669"/>
    <property type="project" value="TreeGrafter"/>
</dbReference>
<dbReference type="InterPro" id="IPR050695">
    <property type="entry name" value="N-acetylmuramoyl_amidase_3"/>
</dbReference>
<dbReference type="RefSeq" id="WP_211144411.1">
    <property type="nucleotide sequence ID" value="NZ_JAEEGB010000037.1"/>
</dbReference>
<keyword evidence="4" id="KW-1185">Reference proteome</keyword>
<gene>
    <name evidence="3" type="ORF">I6U51_20455</name>
</gene>
<name>A0A934I2E5_9CLOT</name>
<dbReference type="GO" id="GO:0008745">
    <property type="term" value="F:N-acetylmuramoyl-L-alanine amidase activity"/>
    <property type="evidence" value="ECO:0007669"/>
    <property type="project" value="InterPro"/>
</dbReference>